<evidence type="ECO:0000256" key="4">
    <source>
        <dbReference type="SAM" id="Phobius"/>
    </source>
</evidence>
<keyword evidence="6" id="KW-1185">Reference proteome</keyword>
<evidence type="ECO:0000256" key="1">
    <source>
        <dbReference type="ARBA" id="ARBA00000085"/>
    </source>
</evidence>
<keyword evidence="4" id="KW-1133">Transmembrane helix</keyword>
<dbReference type="InterPro" id="IPR003661">
    <property type="entry name" value="HisK_dim/P_dom"/>
</dbReference>
<dbReference type="Proteomes" id="UP001318860">
    <property type="component" value="Unassembled WGS sequence"/>
</dbReference>
<dbReference type="EC" id="2.7.13.3" evidence="2"/>
<organism evidence="5 6">
    <name type="scientific">Rehmannia glutinosa</name>
    <name type="common">Chinese foxglove</name>
    <dbReference type="NCBI Taxonomy" id="99300"/>
    <lineage>
        <taxon>Eukaryota</taxon>
        <taxon>Viridiplantae</taxon>
        <taxon>Streptophyta</taxon>
        <taxon>Embryophyta</taxon>
        <taxon>Tracheophyta</taxon>
        <taxon>Spermatophyta</taxon>
        <taxon>Magnoliopsida</taxon>
        <taxon>eudicotyledons</taxon>
        <taxon>Gunneridae</taxon>
        <taxon>Pentapetalae</taxon>
        <taxon>asterids</taxon>
        <taxon>lamiids</taxon>
        <taxon>Lamiales</taxon>
        <taxon>Orobanchaceae</taxon>
        <taxon>Rehmannieae</taxon>
        <taxon>Rehmannia</taxon>
    </lineage>
</organism>
<name>A0ABR0UB22_REHGL</name>
<evidence type="ECO:0000313" key="5">
    <source>
        <dbReference type="EMBL" id="KAK6119743.1"/>
    </source>
</evidence>
<comment type="catalytic activity">
    <reaction evidence="1">
        <text>ATP + protein L-histidine = ADP + protein N-phospho-L-histidine.</text>
        <dbReference type="EC" id="2.7.13.3"/>
    </reaction>
</comment>
<reference evidence="5 6" key="1">
    <citation type="journal article" date="2021" name="Comput. Struct. Biotechnol. J.">
        <title>De novo genome assembly of the potent medicinal plant Rehmannia glutinosa using nanopore technology.</title>
        <authorList>
            <person name="Ma L."/>
            <person name="Dong C."/>
            <person name="Song C."/>
            <person name="Wang X."/>
            <person name="Zheng X."/>
            <person name="Niu Y."/>
            <person name="Chen S."/>
            <person name="Feng W."/>
        </authorList>
    </citation>
    <scope>NUCLEOTIDE SEQUENCE [LARGE SCALE GENOMIC DNA]</scope>
    <source>
        <strain evidence="5">DH-2019</strain>
    </source>
</reference>
<dbReference type="EMBL" id="JABTTQ020003140">
    <property type="protein sequence ID" value="KAK6119743.1"/>
    <property type="molecule type" value="Genomic_DNA"/>
</dbReference>
<evidence type="ECO:0000256" key="3">
    <source>
        <dbReference type="ARBA" id="ARBA00022553"/>
    </source>
</evidence>
<sequence>MKRSSCIVLRPVCFLIFLMLVVLSLAGLLIPLWIKRVTKIENEVKLIAHNTNQELVSGIQRTSTLFSPINSSAINLVRILSSSLDISNLEFSIIESQVATTLFQALSTIPYLSQISYIGLDGLFFTYYTEGNQVYSLYSNSTLSSGIEKYTWYMQPANRDTGKLYGEAIMSPPFAVVNSSWFEEALNSSNGYASIGTGWGTSRDILFLSTVGMEGKGAVSLGFSMKFLIDFLIDDIAFYNGSLYLATTDGNVLIQGIPNTRMILMSGINQVSFQLLGRVDDQFSEVGNVTCQSDKGAFGDSVFSIWDRKYVVNCSPVDIAGLKLVYVLALPQNKISSLIHKNIRLAFVLLILMIGAMVITICSFVYLIVLAAKREMYLCGALINQMEATQQSERKSMNKSLAFASASHDIRASLAGITGLIEICRNEVSKKDPSRSAMLTNLQQTEACTRDLLGWFFFNLLL</sequence>
<feature type="transmembrane region" description="Helical" evidence="4">
    <location>
        <begin position="12"/>
        <end position="34"/>
    </location>
</feature>
<gene>
    <name evidence="5" type="ORF">DH2020_046513</name>
</gene>
<evidence type="ECO:0000256" key="2">
    <source>
        <dbReference type="ARBA" id="ARBA00012438"/>
    </source>
</evidence>
<protein>
    <recommendedName>
        <fullName evidence="2">histidine kinase</fullName>
        <ecNumber evidence="2">2.7.13.3</ecNumber>
    </recommendedName>
</protein>
<comment type="caution">
    <text evidence="5">The sequence shown here is derived from an EMBL/GenBank/DDBJ whole genome shotgun (WGS) entry which is preliminary data.</text>
</comment>
<feature type="transmembrane region" description="Helical" evidence="4">
    <location>
        <begin position="345"/>
        <end position="369"/>
    </location>
</feature>
<dbReference type="InterPro" id="IPR050956">
    <property type="entry name" value="2C_system_His_kinase"/>
</dbReference>
<dbReference type="Gene3D" id="1.10.287.130">
    <property type="match status" value="1"/>
</dbReference>
<proteinExistence type="predicted"/>
<accession>A0ABR0UB22</accession>
<dbReference type="CDD" id="cd00082">
    <property type="entry name" value="HisKA"/>
    <property type="match status" value="1"/>
</dbReference>
<keyword evidence="3" id="KW-0597">Phosphoprotein</keyword>
<dbReference type="PANTHER" id="PTHR43719:SF75">
    <property type="entry name" value="HISTIDINE KINASE CKI1"/>
    <property type="match status" value="1"/>
</dbReference>
<keyword evidence="4" id="KW-0472">Membrane</keyword>
<evidence type="ECO:0000313" key="6">
    <source>
        <dbReference type="Proteomes" id="UP001318860"/>
    </source>
</evidence>
<keyword evidence="4" id="KW-0812">Transmembrane</keyword>
<dbReference type="PANTHER" id="PTHR43719">
    <property type="entry name" value="TWO-COMPONENT HISTIDINE KINASE"/>
    <property type="match status" value="1"/>
</dbReference>